<comment type="caution">
    <text evidence="1">The sequence shown here is derived from an EMBL/GenBank/DDBJ whole genome shotgun (WGS) entry which is preliminary data.</text>
</comment>
<protein>
    <submittedName>
        <fullName evidence="1">Uncharacterized protein</fullName>
    </submittedName>
</protein>
<proteinExistence type="predicted"/>
<evidence type="ECO:0000313" key="1">
    <source>
        <dbReference type="EMBL" id="GIH31157.1"/>
    </source>
</evidence>
<keyword evidence="2" id="KW-1185">Reference proteome</keyword>
<gene>
    <name evidence="1" type="ORF">Mam01_13210</name>
</gene>
<dbReference type="EMBL" id="BOOB01000009">
    <property type="protein sequence ID" value="GIH31157.1"/>
    <property type="molecule type" value="Genomic_DNA"/>
</dbReference>
<organism evidence="1 2">
    <name type="scientific">Microbispora amethystogenes</name>
    <dbReference type="NCBI Taxonomy" id="1427754"/>
    <lineage>
        <taxon>Bacteria</taxon>
        <taxon>Bacillati</taxon>
        <taxon>Actinomycetota</taxon>
        <taxon>Actinomycetes</taxon>
        <taxon>Streptosporangiales</taxon>
        <taxon>Streptosporangiaceae</taxon>
        <taxon>Microbispora</taxon>
    </lineage>
</organism>
<dbReference type="Proteomes" id="UP000651728">
    <property type="component" value="Unassembled WGS sequence"/>
</dbReference>
<evidence type="ECO:0000313" key="2">
    <source>
        <dbReference type="Proteomes" id="UP000651728"/>
    </source>
</evidence>
<name>A0ABQ4F8K2_9ACTN</name>
<reference evidence="1 2" key="1">
    <citation type="submission" date="2021-01" db="EMBL/GenBank/DDBJ databases">
        <title>Whole genome shotgun sequence of Microbispora amethystogenes NBRC 101907.</title>
        <authorList>
            <person name="Komaki H."/>
            <person name="Tamura T."/>
        </authorList>
    </citation>
    <scope>NUCLEOTIDE SEQUENCE [LARGE SCALE GENOMIC DNA]</scope>
    <source>
        <strain evidence="1 2">NBRC 101907</strain>
    </source>
</reference>
<accession>A0ABQ4F8K2</accession>
<sequence>MPGQQLRQPVGLAVELAVGDGLAEVGRGDHVRGRRGPSLERVMDVRMGDRPARALPESLEETAVLS</sequence>